<dbReference type="AlphaFoldDB" id="A0A382DVS7"/>
<dbReference type="Gene3D" id="2.60.120.560">
    <property type="entry name" value="Exo-inulinase, domain 1"/>
    <property type="match status" value="1"/>
</dbReference>
<organism evidence="2">
    <name type="scientific">marine metagenome</name>
    <dbReference type="NCBI Taxonomy" id="408172"/>
    <lineage>
        <taxon>unclassified sequences</taxon>
        <taxon>metagenomes</taxon>
        <taxon>ecological metagenomes</taxon>
    </lineage>
</organism>
<protein>
    <recommendedName>
        <fullName evidence="1">3-keto-alpha-glucoside-1,2-lyase/3-keto-2-hydroxy-glucal hydratase domain-containing protein</fullName>
    </recommendedName>
</protein>
<feature type="domain" description="3-keto-alpha-glucoside-1,2-lyase/3-keto-2-hydroxy-glucal hydratase" evidence="1">
    <location>
        <begin position="75"/>
        <end position="255"/>
    </location>
</feature>
<proteinExistence type="predicted"/>
<accession>A0A382DVS7</accession>
<evidence type="ECO:0000259" key="1">
    <source>
        <dbReference type="Pfam" id="PF06439"/>
    </source>
</evidence>
<dbReference type="EMBL" id="UINC01041045">
    <property type="protein sequence ID" value="SVB41773.1"/>
    <property type="molecule type" value="Genomic_DNA"/>
</dbReference>
<name>A0A382DVS7_9ZZZZ</name>
<dbReference type="InterPro" id="IPR010496">
    <property type="entry name" value="AL/BT2_dom"/>
</dbReference>
<dbReference type="GO" id="GO:0016787">
    <property type="term" value="F:hydrolase activity"/>
    <property type="evidence" value="ECO:0007669"/>
    <property type="project" value="InterPro"/>
</dbReference>
<dbReference type="Pfam" id="PF06439">
    <property type="entry name" value="3keto-disac_hyd"/>
    <property type="match status" value="1"/>
</dbReference>
<evidence type="ECO:0000313" key="2">
    <source>
        <dbReference type="EMBL" id="SVB41773.1"/>
    </source>
</evidence>
<sequence>MPPPPASKENQALAYVGHRARFWRLGSVVSRSAKLILLALGQALWQSSPPMRPITILIVTTLITGCCSAPKQAGSITLFDGKSFSGWEGNKEFFRIEDGSIVAGRLNKKIPNNEFLCTTDEYENFELRLKFKVVGSPNANAGIQFRTKRIPNHHEVIGFQADIGQNFWGALYDESRRRKVLAGPAAEDIPQIANFKGWNNYRISARGNHIQLFLNDHKTVDYMEEDLTIAKSGIIALQVHGGPACEIWYKDIEITRYPNY</sequence>
<reference evidence="2" key="1">
    <citation type="submission" date="2018-05" db="EMBL/GenBank/DDBJ databases">
        <authorList>
            <person name="Lanie J.A."/>
            <person name="Ng W.-L."/>
            <person name="Kazmierczak K.M."/>
            <person name="Andrzejewski T.M."/>
            <person name="Davidsen T.M."/>
            <person name="Wayne K.J."/>
            <person name="Tettelin H."/>
            <person name="Glass J.I."/>
            <person name="Rusch D."/>
            <person name="Podicherti R."/>
            <person name="Tsui H.-C.T."/>
            <person name="Winkler M.E."/>
        </authorList>
    </citation>
    <scope>NUCLEOTIDE SEQUENCE</scope>
</reference>
<gene>
    <name evidence="2" type="ORF">METZ01_LOCUS194627</name>
</gene>